<dbReference type="SUPFAM" id="SSF48403">
    <property type="entry name" value="Ankyrin repeat"/>
    <property type="match status" value="1"/>
</dbReference>
<dbReference type="InterPro" id="IPR002110">
    <property type="entry name" value="Ankyrin_rpt"/>
</dbReference>
<feature type="repeat" description="ANK" evidence="7">
    <location>
        <begin position="154"/>
        <end position="176"/>
    </location>
</feature>
<feature type="transmembrane region" description="Helical" evidence="9">
    <location>
        <begin position="528"/>
        <end position="548"/>
    </location>
</feature>
<name>A0AA38GN54_TAXCH</name>
<protein>
    <recommendedName>
        <fullName evidence="10">PGG domain-containing protein</fullName>
    </recommendedName>
</protein>
<feature type="repeat" description="ANK" evidence="7">
    <location>
        <begin position="326"/>
        <end position="348"/>
    </location>
</feature>
<dbReference type="Pfam" id="PF12796">
    <property type="entry name" value="Ank_2"/>
    <property type="match status" value="2"/>
</dbReference>
<feature type="transmembrane region" description="Helical" evidence="9">
    <location>
        <begin position="446"/>
        <end position="466"/>
    </location>
</feature>
<dbReference type="Proteomes" id="UP000824469">
    <property type="component" value="Unassembled WGS sequence"/>
</dbReference>
<dbReference type="SMART" id="SM00248">
    <property type="entry name" value="ANK"/>
    <property type="match status" value="7"/>
</dbReference>
<dbReference type="Pfam" id="PF13962">
    <property type="entry name" value="PGG"/>
    <property type="match status" value="1"/>
</dbReference>
<evidence type="ECO:0000256" key="4">
    <source>
        <dbReference type="ARBA" id="ARBA00022989"/>
    </source>
</evidence>
<feature type="region of interest" description="Disordered" evidence="8">
    <location>
        <begin position="1"/>
        <end position="24"/>
    </location>
</feature>
<dbReference type="Pfam" id="PF00023">
    <property type="entry name" value="Ank"/>
    <property type="match status" value="1"/>
</dbReference>
<dbReference type="OMA" id="DIKECLY"/>
<keyword evidence="4 9" id="KW-1133">Transmembrane helix</keyword>
<keyword evidence="12" id="KW-1185">Reference proteome</keyword>
<keyword evidence="3" id="KW-0677">Repeat</keyword>
<evidence type="ECO:0000256" key="1">
    <source>
        <dbReference type="ARBA" id="ARBA00004141"/>
    </source>
</evidence>
<evidence type="ECO:0000256" key="6">
    <source>
        <dbReference type="ARBA" id="ARBA00023136"/>
    </source>
</evidence>
<feature type="repeat" description="ANK" evidence="7">
    <location>
        <begin position="257"/>
        <end position="289"/>
    </location>
</feature>
<evidence type="ECO:0000256" key="8">
    <source>
        <dbReference type="SAM" id="MobiDB-lite"/>
    </source>
</evidence>
<evidence type="ECO:0000256" key="5">
    <source>
        <dbReference type="ARBA" id="ARBA00023043"/>
    </source>
</evidence>
<dbReference type="PROSITE" id="PS50297">
    <property type="entry name" value="ANK_REP_REGION"/>
    <property type="match status" value="4"/>
</dbReference>
<reference evidence="11 12" key="1">
    <citation type="journal article" date="2021" name="Nat. Plants">
        <title>The Taxus genome provides insights into paclitaxel biosynthesis.</title>
        <authorList>
            <person name="Xiong X."/>
            <person name="Gou J."/>
            <person name="Liao Q."/>
            <person name="Li Y."/>
            <person name="Zhou Q."/>
            <person name="Bi G."/>
            <person name="Li C."/>
            <person name="Du R."/>
            <person name="Wang X."/>
            <person name="Sun T."/>
            <person name="Guo L."/>
            <person name="Liang H."/>
            <person name="Lu P."/>
            <person name="Wu Y."/>
            <person name="Zhang Z."/>
            <person name="Ro D.K."/>
            <person name="Shang Y."/>
            <person name="Huang S."/>
            <person name="Yan J."/>
        </authorList>
    </citation>
    <scope>NUCLEOTIDE SEQUENCE [LARGE SCALE GENOMIC DNA]</scope>
    <source>
        <strain evidence="11">Ta-2019</strain>
    </source>
</reference>
<evidence type="ECO:0000256" key="2">
    <source>
        <dbReference type="ARBA" id="ARBA00022692"/>
    </source>
</evidence>
<feature type="transmembrane region" description="Helical" evidence="9">
    <location>
        <begin position="486"/>
        <end position="508"/>
    </location>
</feature>
<feature type="repeat" description="ANK" evidence="7">
    <location>
        <begin position="189"/>
        <end position="211"/>
    </location>
</feature>
<dbReference type="Gene3D" id="1.25.40.20">
    <property type="entry name" value="Ankyrin repeat-containing domain"/>
    <property type="match status" value="2"/>
</dbReference>
<sequence>MGRRYPENRSGAGSPCSEISDEGNVETTLNSLQDNCTGPQPGLVLSNSGKAPVQPGLVLSNSGKALEQPGLLLSNSGKALDQTGKKQYVKQVTGRHNDTELHLAVKKGDLEAVKQILGNIKSKNGSQSPQADHTVIDIEIGEIQSSLVNEVNELGETPLHIAAEQGHLDVLKELLKFAHAETVTKKNRTGYDVLHIAAKQGHIGIVKELLNLEPGLSKTFDLINATPLISAATNGHTEVVNELLAKDCQLIEIARSNGKNALHFAARRGYVEIANALLEKDPHMARRTDRKGQTALHMAVKGANCLEAVKVLLKFDPAIVMLPDRSGNTALHVATRKKREEIVKELLKMRDISVNALNRLHKTAMDLAEGLPYSEAATEIKECLAGFGAVRAKDLNQPRRDELKKTVSEIKHEVYNQLRVTEKTNKNVNGIAKELKKLHREGINNATNSVTVVAVLFATVAFAAIFTVPGGNVSTGEATVANRAAFQIFFVFNAIALFTSLAVVIVQITLVRWETRSQRKVVEVINKLMWLASMCTTVAFVASAYIVVGRHAQWLAISVTFIGGIIMASVFGTMTYFIVKFKRSRSFRRRKSSNSRGSTSWNLPSEFSESEIDSRIYAI</sequence>
<dbReference type="AlphaFoldDB" id="A0AA38GN54"/>
<dbReference type="PANTHER" id="PTHR24186:SF48">
    <property type="entry name" value="ANKYRIN REPEAT-CONTAINING PROTEIN ITN1"/>
    <property type="match status" value="1"/>
</dbReference>
<dbReference type="InterPro" id="IPR036770">
    <property type="entry name" value="Ankyrin_rpt-contain_sf"/>
</dbReference>
<dbReference type="EMBL" id="JAHRHJ020000002">
    <property type="protein sequence ID" value="KAH9326409.1"/>
    <property type="molecule type" value="Genomic_DNA"/>
</dbReference>
<dbReference type="FunFam" id="1.25.40.20:FF:000217">
    <property type="entry name" value="Ankyrin repeat-containing protein ITN1"/>
    <property type="match status" value="1"/>
</dbReference>
<keyword evidence="2 9" id="KW-0812">Transmembrane</keyword>
<evidence type="ECO:0000256" key="7">
    <source>
        <dbReference type="PROSITE-ProRule" id="PRU00023"/>
    </source>
</evidence>
<keyword evidence="6 9" id="KW-0472">Membrane</keyword>
<proteinExistence type="predicted"/>
<feature type="domain" description="PGG" evidence="10">
    <location>
        <begin position="441"/>
        <end position="547"/>
    </location>
</feature>
<evidence type="ECO:0000259" key="10">
    <source>
        <dbReference type="Pfam" id="PF13962"/>
    </source>
</evidence>
<evidence type="ECO:0000313" key="12">
    <source>
        <dbReference type="Proteomes" id="UP000824469"/>
    </source>
</evidence>
<feature type="transmembrane region" description="Helical" evidence="9">
    <location>
        <begin position="554"/>
        <end position="579"/>
    </location>
</feature>
<gene>
    <name evidence="11" type="ORF">KI387_006587</name>
</gene>
<comment type="caution">
    <text evidence="11">The sequence shown here is derived from an EMBL/GenBank/DDBJ whole genome shotgun (WGS) entry which is preliminary data.</text>
</comment>
<dbReference type="InterPro" id="IPR026961">
    <property type="entry name" value="PGG_dom"/>
</dbReference>
<accession>A0AA38GN54</accession>
<evidence type="ECO:0000256" key="3">
    <source>
        <dbReference type="ARBA" id="ARBA00022737"/>
    </source>
</evidence>
<dbReference type="PROSITE" id="PS50088">
    <property type="entry name" value="ANK_REPEAT"/>
    <property type="match status" value="4"/>
</dbReference>
<organism evidence="11 12">
    <name type="scientific">Taxus chinensis</name>
    <name type="common">Chinese yew</name>
    <name type="synonym">Taxus wallichiana var. chinensis</name>
    <dbReference type="NCBI Taxonomy" id="29808"/>
    <lineage>
        <taxon>Eukaryota</taxon>
        <taxon>Viridiplantae</taxon>
        <taxon>Streptophyta</taxon>
        <taxon>Embryophyta</taxon>
        <taxon>Tracheophyta</taxon>
        <taxon>Spermatophyta</taxon>
        <taxon>Pinopsida</taxon>
        <taxon>Pinidae</taxon>
        <taxon>Conifers II</taxon>
        <taxon>Cupressales</taxon>
        <taxon>Taxaceae</taxon>
        <taxon>Taxus</taxon>
    </lineage>
</organism>
<comment type="subcellular location">
    <subcellularLocation>
        <location evidence="1">Membrane</location>
        <topology evidence="1">Multi-pass membrane protein</topology>
    </subcellularLocation>
</comment>
<dbReference type="PANTHER" id="PTHR24186">
    <property type="entry name" value="PROTEIN PHOSPHATASE 1 REGULATORY SUBUNIT"/>
    <property type="match status" value="1"/>
</dbReference>
<dbReference type="GO" id="GO:0005886">
    <property type="term" value="C:plasma membrane"/>
    <property type="evidence" value="ECO:0007669"/>
    <property type="project" value="TreeGrafter"/>
</dbReference>
<evidence type="ECO:0000313" key="11">
    <source>
        <dbReference type="EMBL" id="KAH9326409.1"/>
    </source>
</evidence>
<evidence type="ECO:0000256" key="9">
    <source>
        <dbReference type="SAM" id="Phobius"/>
    </source>
</evidence>
<keyword evidence="5 7" id="KW-0040">ANK repeat</keyword>